<evidence type="ECO:0008006" key="4">
    <source>
        <dbReference type="Google" id="ProtNLM"/>
    </source>
</evidence>
<dbReference type="OrthoDB" id="6270916at2759"/>
<name>A0A168GUX1_MUCCL</name>
<evidence type="ECO:0000256" key="1">
    <source>
        <dbReference type="SAM" id="SignalP"/>
    </source>
</evidence>
<organism evidence="2 3">
    <name type="scientific">Mucor lusitanicus CBS 277.49</name>
    <dbReference type="NCBI Taxonomy" id="747725"/>
    <lineage>
        <taxon>Eukaryota</taxon>
        <taxon>Fungi</taxon>
        <taxon>Fungi incertae sedis</taxon>
        <taxon>Mucoromycota</taxon>
        <taxon>Mucoromycotina</taxon>
        <taxon>Mucoromycetes</taxon>
        <taxon>Mucorales</taxon>
        <taxon>Mucorineae</taxon>
        <taxon>Mucoraceae</taxon>
        <taxon>Mucor</taxon>
    </lineage>
</organism>
<accession>A0A168GUX1</accession>
<keyword evidence="1" id="KW-0732">Signal</keyword>
<feature type="signal peptide" evidence="1">
    <location>
        <begin position="1"/>
        <end position="22"/>
    </location>
</feature>
<feature type="chain" id="PRO_5007897434" description="EF-hand domain-containing protein" evidence="1">
    <location>
        <begin position="23"/>
        <end position="129"/>
    </location>
</feature>
<evidence type="ECO:0000313" key="2">
    <source>
        <dbReference type="EMBL" id="OAC98047.1"/>
    </source>
</evidence>
<keyword evidence="3" id="KW-1185">Reference proteome</keyword>
<evidence type="ECO:0000313" key="3">
    <source>
        <dbReference type="Proteomes" id="UP000077051"/>
    </source>
</evidence>
<protein>
    <recommendedName>
        <fullName evidence="4">EF-hand domain-containing protein</fullName>
    </recommendedName>
</protein>
<comment type="caution">
    <text evidence="2">The sequence shown here is derived from an EMBL/GenBank/DDBJ whole genome shotgun (WGS) entry which is preliminary data.</text>
</comment>
<reference evidence="2 3" key="1">
    <citation type="submission" date="2015-06" db="EMBL/GenBank/DDBJ databases">
        <title>Expansion of signal transduction pathways in fungi by whole-genome duplication.</title>
        <authorList>
            <consortium name="DOE Joint Genome Institute"/>
            <person name="Corrochano L.M."/>
            <person name="Kuo A."/>
            <person name="Marcet-Houben M."/>
            <person name="Polaino S."/>
            <person name="Salamov A."/>
            <person name="Villalobos J.M."/>
            <person name="Alvarez M.I."/>
            <person name="Avalos J."/>
            <person name="Benito E.P."/>
            <person name="Benoit I."/>
            <person name="Burger G."/>
            <person name="Camino L.P."/>
            <person name="Canovas D."/>
            <person name="Cerda-Olmedo E."/>
            <person name="Cheng J.-F."/>
            <person name="Dominguez A."/>
            <person name="Elias M."/>
            <person name="Eslava A.P."/>
            <person name="Glaser F."/>
            <person name="Grimwood J."/>
            <person name="Gutierrez G."/>
            <person name="Heitman J."/>
            <person name="Henrissat B."/>
            <person name="Iturriaga E.A."/>
            <person name="Lang B.F."/>
            <person name="Lavin J.L."/>
            <person name="Lee S."/>
            <person name="Li W."/>
            <person name="Lindquist E."/>
            <person name="Lopez-Garcia S."/>
            <person name="Luque E.M."/>
            <person name="Marcos A.T."/>
            <person name="Martin J."/>
            <person name="Mccluskey K."/>
            <person name="Medina H.R."/>
            <person name="Miralles-Duran A."/>
            <person name="Miyazaki A."/>
            <person name="Munoz-Torres E."/>
            <person name="Oguiza J.A."/>
            <person name="Ohm R."/>
            <person name="Olmedo M."/>
            <person name="Orejas M."/>
            <person name="Ortiz-Castellanos L."/>
            <person name="Pisabarro A.G."/>
            <person name="Rodriguez-Romero J."/>
            <person name="Ruiz-Herrera J."/>
            <person name="Ruiz-Vazquez R."/>
            <person name="Sanz C."/>
            <person name="Schackwitz W."/>
            <person name="Schmutz J."/>
            <person name="Shahriari M."/>
            <person name="Shelest E."/>
            <person name="Silva-Franco F."/>
            <person name="Soanes D."/>
            <person name="Syed K."/>
            <person name="Tagua V.G."/>
            <person name="Talbot N.J."/>
            <person name="Thon M."/>
            <person name="De Vries R.P."/>
            <person name="Wiebenga A."/>
            <person name="Yadav J.S."/>
            <person name="Braun E.L."/>
            <person name="Baker S."/>
            <person name="Garre V."/>
            <person name="Horwitz B."/>
            <person name="Torres-Martinez S."/>
            <person name="Idnurm A."/>
            <person name="Herrera-Estrella A."/>
            <person name="Gabaldon T."/>
            <person name="Grigoriev I.V."/>
        </authorList>
    </citation>
    <scope>NUCLEOTIDE SEQUENCE [LARGE SCALE GENOMIC DNA]</scope>
    <source>
        <strain evidence="2 3">CBS 277.49</strain>
    </source>
</reference>
<dbReference type="Proteomes" id="UP000077051">
    <property type="component" value="Unassembled WGS sequence"/>
</dbReference>
<proteinExistence type="predicted"/>
<dbReference type="STRING" id="747725.A0A168GUX1"/>
<dbReference type="EMBL" id="AMYB01000011">
    <property type="protein sequence ID" value="OAC98047.1"/>
    <property type="molecule type" value="Genomic_DNA"/>
</dbReference>
<sequence length="129" mass="14776">MSGNVGLSVWNMFLSLLQFLFASRSEVVMINAYEWSDLLDDLLKKLDQDNDHISHQDNGGMDHVISLDDFRKQVTKLKAMFDVPPIEVPAATMVNQLFLEMRDVMRLQAESLQIQGNNRALMQTMNPTF</sequence>
<gene>
    <name evidence="2" type="ORF">MUCCIDRAFT_157448</name>
</gene>
<dbReference type="VEuPathDB" id="FungiDB:MUCCIDRAFT_157448"/>
<dbReference type="AlphaFoldDB" id="A0A168GUX1"/>